<sequence>MVDHWMMIRPKQLDLLTNLLTALLGKVHEADSGHGQIAQTRGIPIIAENTPTSHASVGVPEY</sequence>
<name>A0A9J5W912_SOLCO</name>
<organism evidence="1 2">
    <name type="scientific">Solanum commersonii</name>
    <name type="common">Commerson's wild potato</name>
    <name type="synonym">Commerson's nightshade</name>
    <dbReference type="NCBI Taxonomy" id="4109"/>
    <lineage>
        <taxon>Eukaryota</taxon>
        <taxon>Viridiplantae</taxon>
        <taxon>Streptophyta</taxon>
        <taxon>Embryophyta</taxon>
        <taxon>Tracheophyta</taxon>
        <taxon>Spermatophyta</taxon>
        <taxon>Magnoliopsida</taxon>
        <taxon>eudicotyledons</taxon>
        <taxon>Gunneridae</taxon>
        <taxon>Pentapetalae</taxon>
        <taxon>asterids</taxon>
        <taxon>lamiids</taxon>
        <taxon>Solanales</taxon>
        <taxon>Solanaceae</taxon>
        <taxon>Solanoideae</taxon>
        <taxon>Solaneae</taxon>
        <taxon>Solanum</taxon>
    </lineage>
</organism>
<proteinExistence type="predicted"/>
<protein>
    <submittedName>
        <fullName evidence="1">Uncharacterized protein</fullName>
    </submittedName>
</protein>
<evidence type="ECO:0000313" key="2">
    <source>
        <dbReference type="Proteomes" id="UP000824120"/>
    </source>
</evidence>
<keyword evidence="2" id="KW-1185">Reference proteome</keyword>
<dbReference type="EMBL" id="JACXVP010000012">
    <property type="protein sequence ID" value="KAG5572042.1"/>
    <property type="molecule type" value="Genomic_DNA"/>
</dbReference>
<dbReference type="AlphaFoldDB" id="A0A9J5W912"/>
<reference evidence="1 2" key="1">
    <citation type="submission" date="2020-09" db="EMBL/GenBank/DDBJ databases">
        <title>De no assembly of potato wild relative species, Solanum commersonii.</title>
        <authorList>
            <person name="Cho K."/>
        </authorList>
    </citation>
    <scope>NUCLEOTIDE SEQUENCE [LARGE SCALE GENOMIC DNA]</scope>
    <source>
        <strain evidence="1">LZ3.2</strain>
        <tissue evidence="1">Leaf</tissue>
    </source>
</reference>
<dbReference type="Proteomes" id="UP000824120">
    <property type="component" value="Chromosome 12"/>
</dbReference>
<accession>A0A9J5W912</accession>
<evidence type="ECO:0000313" key="1">
    <source>
        <dbReference type="EMBL" id="KAG5572042.1"/>
    </source>
</evidence>
<comment type="caution">
    <text evidence="1">The sequence shown here is derived from an EMBL/GenBank/DDBJ whole genome shotgun (WGS) entry which is preliminary data.</text>
</comment>
<gene>
    <name evidence="1" type="ORF">H5410_061808</name>
</gene>